<dbReference type="Gene3D" id="1.25.40.20">
    <property type="entry name" value="Ankyrin repeat-containing domain"/>
    <property type="match status" value="2"/>
</dbReference>
<organism evidence="4 5">
    <name type="scientific">Aspergillus steynii IBT 23096</name>
    <dbReference type="NCBI Taxonomy" id="1392250"/>
    <lineage>
        <taxon>Eukaryota</taxon>
        <taxon>Fungi</taxon>
        <taxon>Dikarya</taxon>
        <taxon>Ascomycota</taxon>
        <taxon>Pezizomycotina</taxon>
        <taxon>Eurotiomycetes</taxon>
        <taxon>Eurotiomycetidae</taxon>
        <taxon>Eurotiales</taxon>
        <taxon>Aspergillaceae</taxon>
        <taxon>Aspergillus</taxon>
        <taxon>Aspergillus subgen. Circumdati</taxon>
    </lineage>
</organism>
<sequence>MAEAIMSGRVDALQGFLDVDVSPDSYTIDGRRMLSVAILHDQVDCAELLLQYYANPRRPDLTGNINVECRVPFYHAAASCGRGGEVIYSLLEAGVKITSMNVFRLIRNRPDALDILVSAVEHGTDLGSLTGHDGSTVLHNVIYDWIELYPVVQEDGLRVSTPLVGDPGLIDYIVTSYPDLLDEQNLIGQTALHRALCYSKNNPGIAEQLIEMGCAVGIPDEWGRQELHYAVQQLQCNGDIVRVLCSRPEVDVNAVANIIPYGRVDPLRMAVYDGNYEMANVLLEDSRVLVHPECREFVRSLAQGDQWIHGEKTHSQICQLAYTCLNSTS</sequence>
<feature type="repeat" description="ANK" evidence="3">
    <location>
        <begin position="187"/>
        <end position="221"/>
    </location>
</feature>
<dbReference type="STRING" id="1392250.A0A2I2GQA7"/>
<keyword evidence="2 3" id="KW-0040">ANK repeat</keyword>
<dbReference type="AlphaFoldDB" id="A0A2I2GQA7"/>
<comment type="caution">
    <text evidence="4">The sequence shown here is derived from an EMBL/GenBank/DDBJ whole genome shotgun (WGS) entry which is preliminary data.</text>
</comment>
<reference evidence="4 5" key="1">
    <citation type="submission" date="2016-12" db="EMBL/GenBank/DDBJ databases">
        <title>The genomes of Aspergillus section Nigri reveals drivers in fungal speciation.</title>
        <authorList>
            <consortium name="DOE Joint Genome Institute"/>
            <person name="Vesth T.C."/>
            <person name="Nybo J."/>
            <person name="Theobald S."/>
            <person name="Brandl J."/>
            <person name="Frisvad J.C."/>
            <person name="Nielsen K.F."/>
            <person name="Lyhne E.K."/>
            <person name="Kogle M.E."/>
            <person name="Kuo A."/>
            <person name="Riley R."/>
            <person name="Clum A."/>
            <person name="Nolan M."/>
            <person name="Lipzen A."/>
            <person name="Salamov A."/>
            <person name="Henrissat B."/>
            <person name="Wiebenga A."/>
            <person name="De Vries R.P."/>
            <person name="Grigoriev I.V."/>
            <person name="Mortensen U.H."/>
            <person name="Andersen M.R."/>
            <person name="Baker S.E."/>
        </authorList>
    </citation>
    <scope>NUCLEOTIDE SEQUENCE [LARGE SCALE GENOMIC DNA]</scope>
    <source>
        <strain evidence="4 5">IBT 23096</strain>
    </source>
</reference>
<dbReference type="PANTHER" id="PTHR24198:SF165">
    <property type="entry name" value="ANKYRIN REPEAT-CONTAINING PROTEIN-RELATED"/>
    <property type="match status" value="1"/>
</dbReference>
<dbReference type="Proteomes" id="UP000234275">
    <property type="component" value="Unassembled WGS sequence"/>
</dbReference>
<keyword evidence="1" id="KW-0677">Repeat</keyword>
<evidence type="ECO:0000313" key="5">
    <source>
        <dbReference type="Proteomes" id="UP000234275"/>
    </source>
</evidence>
<dbReference type="PROSITE" id="PS50088">
    <property type="entry name" value="ANK_REPEAT"/>
    <property type="match status" value="1"/>
</dbReference>
<evidence type="ECO:0000313" key="4">
    <source>
        <dbReference type="EMBL" id="PLB55055.1"/>
    </source>
</evidence>
<accession>A0A2I2GQA7</accession>
<protein>
    <submittedName>
        <fullName evidence="4">Ankyrin</fullName>
    </submittedName>
</protein>
<proteinExistence type="predicted"/>
<dbReference type="SUPFAM" id="SSF48403">
    <property type="entry name" value="Ankyrin repeat"/>
    <property type="match status" value="1"/>
</dbReference>
<gene>
    <name evidence="4" type="ORF">P170DRAFT_432589</name>
</gene>
<dbReference type="Pfam" id="PF12796">
    <property type="entry name" value="Ank_2"/>
    <property type="match status" value="1"/>
</dbReference>
<evidence type="ECO:0000256" key="1">
    <source>
        <dbReference type="ARBA" id="ARBA00022737"/>
    </source>
</evidence>
<dbReference type="RefSeq" id="XP_024710357.1">
    <property type="nucleotide sequence ID" value="XM_024848296.1"/>
</dbReference>
<evidence type="ECO:0000256" key="2">
    <source>
        <dbReference type="ARBA" id="ARBA00023043"/>
    </source>
</evidence>
<dbReference type="PANTHER" id="PTHR24198">
    <property type="entry name" value="ANKYRIN REPEAT AND PROTEIN KINASE DOMAIN-CONTAINING PROTEIN"/>
    <property type="match status" value="1"/>
</dbReference>
<evidence type="ECO:0000256" key="3">
    <source>
        <dbReference type="PROSITE-ProRule" id="PRU00023"/>
    </source>
</evidence>
<dbReference type="SMART" id="SM00248">
    <property type="entry name" value="ANK"/>
    <property type="match status" value="5"/>
</dbReference>
<dbReference type="InterPro" id="IPR002110">
    <property type="entry name" value="Ankyrin_rpt"/>
</dbReference>
<dbReference type="EMBL" id="MSFO01000001">
    <property type="protein sequence ID" value="PLB55055.1"/>
    <property type="molecule type" value="Genomic_DNA"/>
</dbReference>
<dbReference type="OrthoDB" id="539213at2759"/>
<dbReference type="InterPro" id="IPR036770">
    <property type="entry name" value="Ankyrin_rpt-contain_sf"/>
</dbReference>
<dbReference type="GeneID" id="36555995"/>
<name>A0A2I2GQA7_9EURO</name>
<dbReference type="VEuPathDB" id="FungiDB:P170DRAFT_432589"/>
<keyword evidence="5" id="KW-1185">Reference proteome</keyword>